<keyword evidence="2" id="KW-1185">Reference proteome</keyword>
<dbReference type="EMBL" id="JOJR01010426">
    <property type="protein sequence ID" value="RCN25787.1"/>
    <property type="molecule type" value="Genomic_DNA"/>
</dbReference>
<dbReference type="OrthoDB" id="424543at2759"/>
<dbReference type="STRING" id="29170.A0A368F6H2"/>
<protein>
    <submittedName>
        <fullName evidence="1">Uncharacterized protein</fullName>
    </submittedName>
</protein>
<gene>
    <name evidence="1" type="ORF">ANCCAN_28498</name>
</gene>
<sequence length="74" mass="8953">MREARLYWFGYVQRRKDVKGIRSRKAQDSWLDCVKPDMVEVQLTTRDANDRNKWKNSCSTADPATMWDKRWEEV</sequence>
<comment type="caution">
    <text evidence="1">The sequence shown here is derived from an EMBL/GenBank/DDBJ whole genome shotgun (WGS) entry which is preliminary data.</text>
</comment>
<dbReference type="Proteomes" id="UP000252519">
    <property type="component" value="Unassembled WGS sequence"/>
</dbReference>
<reference evidence="1 2" key="1">
    <citation type="submission" date="2014-10" db="EMBL/GenBank/DDBJ databases">
        <title>Draft genome of the hookworm Ancylostoma caninum.</title>
        <authorList>
            <person name="Mitreva M."/>
        </authorList>
    </citation>
    <scope>NUCLEOTIDE SEQUENCE [LARGE SCALE GENOMIC DNA]</scope>
    <source>
        <strain evidence="1 2">Baltimore</strain>
    </source>
</reference>
<proteinExistence type="predicted"/>
<evidence type="ECO:0000313" key="1">
    <source>
        <dbReference type="EMBL" id="RCN25787.1"/>
    </source>
</evidence>
<organism evidence="1 2">
    <name type="scientific">Ancylostoma caninum</name>
    <name type="common">Dog hookworm</name>
    <dbReference type="NCBI Taxonomy" id="29170"/>
    <lineage>
        <taxon>Eukaryota</taxon>
        <taxon>Metazoa</taxon>
        <taxon>Ecdysozoa</taxon>
        <taxon>Nematoda</taxon>
        <taxon>Chromadorea</taxon>
        <taxon>Rhabditida</taxon>
        <taxon>Rhabditina</taxon>
        <taxon>Rhabditomorpha</taxon>
        <taxon>Strongyloidea</taxon>
        <taxon>Ancylostomatidae</taxon>
        <taxon>Ancylostomatinae</taxon>
        <taxon>Ancylostoma</taxon>
    </lineage>
</organism>
<evidence type="ECO:0000313" key="2">
    <source>
        <dbReference type="Proteomes" id="UP000252519"/>
    </source>
</evidence>
<dbReference type="AlphaFoldDB" id="A0A368F6H2"/>
<accession>A0A368F6H2</accession>
<name>A0A368F6H2_ANCCA</name>